<name>A0A210QYU8_MIZYE</name>
<dbReference type="OrthoDB" id="6120657at2759"/>
<evidence type="ECO:0000313" key="2">
    <source>
        <dbReference type="Proteomes" id="UP000242188"/>
    </source>
</evidence>
<dbReference type="Proteomes" id="UP000242188">
    <property type="component" value="Unassembled WGS sequence"/>
</dbReference>
<dbReference type="AlphaFoldDB" id="A0A210QYU8"/>
<sequence>MAEMTTTDVVCYAQKLQNLLLAHDRAAKQVNFLDDQLLRLDRQLFYSTLDDTHSLVLHLLTRKSIIQGVRRMFDQYLSTKKRQVQELSALILTSLGGDVDLGTPVIARRSVETDELARMSTTNYCVLWRGV</sequence>
<organism evidence="1 2">
    <name type="scientific">Mizuhopecten yessoensis</name>
    <name type="common">Japanese scallop</name>
    <name type="synonym">Patinopecten yessoensis</name>
    <dbReference type="NCBI Taxonomy" id="6573"/>
    <lineage>
        <taxon>Eukaryota</taxon>
        <taxon>Metazoa</taxon>
        <taxon>Spiralia</taxon>
        <taxon>Lophotrochozoa</taxon>
        <taxon>Mollusca</taxon>
        <taxon>Bivalvia</taxon>
        <taxon>Autobranchia</taxon>
        <taxon>Pteriomorphia</taxon>
        <taxon>Pectinida</taxon>
        <taxon>Pectinoidea</taxon>
        <taxon>Pectinidae</taxon>
        <taxon>Mizuhopecten</taxon>
    </lineage>
</organism>
<proteinExistence type="predicted"/>
<protein>
    <submittedName>
        <fullName evidence="1">Uncharacterized protein</fullName>
    </submittedName>
</protein>
<evidence type="ECO:0000313" key="1">
    <source>
        <dbReference type="EMBL" id="OWF53929.1"/>
    </source>
</evidence>
<comment type="caution">
    <text evidence="1">The sequence shown here is derived from an EMBL/GenBank/DDBJ whole genome shotgun (WGS) entry which is preliminary data.</text>
</comment>
<gene>
    <name evidence="1" type="ORF">KP79_PYT00388</name>
</gene>
<accession>A0A210QYU8</accession>
<keyword evidence="2" id="KW-1185">Reference proteome</keyword>
<dbReference type="EMBL" id="NEDP02001180">
    <property type="protein sequence ID" value="OWF53929.1"/>
    <property type="molecule type" value="Genomic_DNA"/>
</dbReference>
<reference evidence="1 2" key="1">
    <citation type="journal article" date="2017" name="Nat. Ecol. Evol.">
        <title>Scallop genome provides insights into evolution of bilaterian karyotype and development.</title>
        <authorList>
            <person name="Wang S."/>
            <person name="Zhang J."/>
            <person name="Jiao W."/>
            <person name="Li J."/>
            <person name="Xun X."/>
            <person name="Sun Y."/>
            <person name="Guo X."/>
            <person name="Huan P."/>
            <person name="Dong B."/>
            <person name="Zhang L."/>
            <person name="Hu X."/>
            <person name="Sun X."/>
            <person name="Wang J."/>
            <person name="Zhao C."/>
            <person name="Wang Y."/>
            <person name="Wang D."/>
            <person name="Huang X."/>
            <person name="Wang R."/>
            <person name="Lv J."/>
            <person name="Li Y."/>
            <person name="Zhang Z."/>
            <person name="Liu B."/>
            <person name="Lu W."/>
            <person name="Hui Y."/>
            <person name="Liang J."/>
            <person name="Zhou Z."/>
            <person name="Hou R."/>
            <person name="Li X."/>
            <person name="Liu Y."/>
            <person name="Li H."/>
            <person name="Ning X."/>
            <person name="Lin Y."/>
            <person name="Zhao L."/>
            <person name="Xing Q."/>
            <person name="Dou J."/>
            <person name="Li Y."/>
            <person name="Mao J."/>
            <person name="Guo H."/>
            <person name="Dou H."/>
            <person name="Li T."/>
            <person name="Mu C."/>
            <person name="Jiang W."/>
            <person name="Fu Q."/>
            <person name="Fu X."/>
            <person name="Miao Y."/>
            <person name="Liu J."/>
            <person name="Yu Q."/>
            <person name="Li R."/>
            <person name="Liao H."/>
            <person name="Li X."/>
            <person name="Kong Y."/>
            <person name="Jiang Z."/>
            <person name="Chourrout D."/>
            <person name="Li R."/>
            <person name="Bao Z."/>
        </authorList>
    </citation>
    <scope>NUCLEOTIDE SEQUENCE [LARGE SCALE GENOMIC DNA]</scope>
    <source>
        <strain evidence="1 2">PY_sf001</strain>
    </source>
</reference>